<evidence type="ECO:0000313" key="2">
    <source>
        <dbReference type="Proteomes" id="UP001160499"/>
    </source>
</evidence>
<evidence type="ECO:0000313" key="1">
    <source>
        <dbReference type="EMBL" id="MDH6222651.1"/>
    </source>
</evidence>
<proteinExistence type="predicted"/>
<comment type="caution">
    <text evidence="1">The sequence shown here is derived from an EMBL/GenBank/DDBJ whole genome shotgun (WGS) entry which is preliminary data.</text>
</comment>
<dbReference type="Gene3D" id="3.30.1490.70">
    <property type="match status" value="1"/>
</dbReference>
<protein>
    <submittedName>
        <fullName evidence="1">ATP-dependent DNA ligase</fullName>
    </submittedName>
</protein>
<reference evidence="1 2" key="1">
    <citation type="submission" date="2023-04" db="EMBL/GenBank/DDBJ databases">
        <title>Forest soil microbial communities from Buena Vista Peninsula, Colon Province, Panama.</title>
        <authorList>
            <person name="Bouskill N."/>
        </authorList>
    </citation>
    <scope>NUCLEOTIDE SEQUENCE [LARGE SCALE GENOMIC DNA]</scope>
    <source>
        <strain evidence="1 2">GGS1</strain>
    </source>
</reference>
<name>A0ABT6M281_9ACTN</name>
<dbReference type="Proteomes" id="UP001160499">
    <property type="component" value="Unassembled WGS sequence"/>
</dbReference>
<accession>A0ABT6M281</accession>
<organism evidence="1 2">
    <name type="scientific">Streptomyces pseudovenezuelae</name>
    <dbReference type="NCBI Taxonomy" id="67350"/>
    <lineage>
        <taxon>Bacteria</taxon>
        <taxon>Bacillati</taxon>
        <taxon>Actinomycetota</taxon>
        <taxon>Actinomycetes</taxon>
        <taxon>Kitasatosporales</taxon>
        <taxon>Streptomycetaceae</taxon>
        <taxon>Streptomyces</taxon>
        <taxon>Streptomyces aurantiacus group</taxon>
    </lineage>
</organism>
<keyword evidence="1" id="KW-0436">Ligase</keyword>
<dbReference type="EMBL" id="JARXVH010000039">
    <property type="protein sequence ID" value="MDH6222651.1"/>
    <property type="molecule type" value="Genomic_DNA"/>
</dbReference>
<sequence>MTGAGHTHCANKFGVEGVVAKLGSSTYRADRSSSWRKIRHAETVDVDVDGYTGPAGHPHTLAVRMPDGRAVLSQRLGAHLAAQAAAWVSASPASVQKRTDAGDAYSPVTSGLVAEVLAGTTRHGVVTIKRFR</sequence>
<keyword evidence="2" id="KW-1185">Reference proteome</keyword>
<dbReference type="GO" id="GO:0016874">
    <property type="term" value="F:ligase activity"/>
    <property type="evidence" value="ECO:0007669"/>
    <property type="project" value="UniProtKB-KW"/>
</dbReference>
<gene>
    <name evidence="1" type="ORF">M2283_010003</name>
</gene>